<sequence>MVSPRQRFKSRLGFQVWAIQAVLMKGHGNSGQPEKPTS</sequence>
<dbReference type="AlphaFoldDB" id="A0A553QKG8"/>
<dbReference type="EMBL" id="SRMA01025871">
    <property type="protein sequence ID" value="TRY90208.1"/>
    <property type="molecule type" value="Genomic_DNA"/>
</dbReference>
<keyword evidence="2" id="KW-1185">Reference proteome</keyword>
<evidence type="ECO:0000313" key="2">
    <source>
        <dbReference type="Proteomes" id="UP000316079"/>
    </source>
</evidence>
<accession>A0A553QKG8</accession>
<protein>
    <submittedName>
        <fullName evidence="1">Uncharacterized protein</fullName>
    </submittedName>
</protein>
<comment type="caution">
    <text evidence="1">The sequence shown here is derived from an EMBL/GenBank/DDBJ whole genome shotgun (WGS) entry which is preliminary data.</text>
</comment>
<reference evidence="1 2" key="1">
    <citation type="journal article" date="2019" name="Sci. Data">
        <title>Hybrid genome assembly and annotation of Danionella translucida.</title>
        <authorList>
            <person name="Kadobianskyi M."/>
            <person name="Schulze L."/>
            <person name="Schuelke M."/>
            <person name="Judkewitz B."/>
        </authorList>
    </citation>
    <scope>NUCLEOTIDE SEQUENCE [LARGE SCALE GENOMIC DNA]</scope>
    <source>
        <strain evidence="1 2">Bolton</strain>
    </source>
</reference>
<dbReference type="Proteomes" id="UP000316079">
    <property type="component" value="Unassembled WGS sequence"/>
</dbReference>
<gene>
    <name evidence="1" type="ORF">DNTS_026926</name>
</gene>
<name>A0A553QKG8_9TELE</name>
<evidence type="ECO:0000313" key="1">
    <source>
        <dbReference type="EMBL" id="TRY90208.1"/>
    </source>
</evidence>
<proteinExistence type="predicted"/>
<organism evidence="1 2">
    <name type="scientific">Danionella cerebrum</name>
    <dbReference type="NCBI Taxonomy" id="2873325"/>
    <lineage>
        <taxon>Eukaryota</taxon>
        <taxon>Metazoa</taxon>
        <taxon>Chordata</taxon>
        <taxon>Craniata</taxon>
        <taxon>Vertebrata</taxon>
        <taxon>Euteleostomi</taxon>
        <taxon>Actinopterygii</taxon>
        <taxon>Neopterygii</taxon>
        <taxon>Teleostei</taxon>
        <taxon>Ostariophysi</taxon>
        <taxon>Cypriniformes</taxon>
        <taxon>Danionidae</taxon>
        <taxon>Danioninae</taxon>
        <taxon>Danionella</taxon>
    </lineage>
</organism>